<dbReference type="InterPro" id="IPR002123">
    <property type="entry name" value="Plipid/glycerol_acylTrfase"/>
</dbReference>
<evidence type="ECO:0000256" key="2">
    <source>
        <dbReference type="ARBA" id="ARBA00023315"/>
    </source>
</evidence>
<reference evidence="4 5" key="1">
    <citation type="journal article" date="2018" name="Sci. Rep.">
        <title>Genome Features and Biochemical Characteristics of a Robust, Fast Growing and Naturally Transformable Cyanobacterium Synechococcus elongatus PCC 11801 Isolated from India.</title>
        <authorList>
            <person name="Jaiswal D."/>
            <person name="Sengupta A."/>
            <person name="Sohoni S."/>
            <person name="Sengupta S."/>
            <person name="Phadnavis A.G."/>
            <person name="Pakrasi H.B."/>
            <person name="Wangikar P.P."/>
        </authorList>
    </citation>
    <scope>NUCLEOTIDE SEQUENCE [LARGE SCALE GENOMIC DNA]</scope>
    <source>
        <strain evidence="4 5">PCC 11801</strain>
    </source>
</reference>
<keyword evidence="2 4" id="KW-0012">Acyltransferase</keyword>
<evidence type="ECO:0000313" key="4">
    <source>
        <dbReference type="EMBL" id="AZB72740.1"/>
    </source>
</evidence>
<dbReference type="GO" id="GO:0005886">
    <property type="term" value="C:plasma membrane"/>
    <property type="evidence" value="ECO:0007669"/>
    <property type="project" value="TreeGrafter"/>
</dbReference>
<dbReference type="SUPFAM" id="SSF69593">
    <property type="entry name" value="Glycerol-3-phosphate (1)-acyltransferase"/>
    <property type="match status" value="1"/>
</dbReference>
<evidence type="ECO:0000259" key="3">
    <source>
        <dbReference type="SMART" id="SM00563"/>
    </source>
</evidence>
<dbReference type="PANTHER" id="PTHR10434:SF11">
    <property type="entry name" value="1-ACYL-SN-GLYCEROL-3-PHOSPHATE ACYLTRANSFERASE"/>
    <property type="match status" value="1"/>
</dbReference>
<dbReference type="Proteomes" id="UP000267249">
    <property type="component" value="Chromosome"/>
</dbReference>
<dbReference type="PANTHER" id="PTHR10434">
    <property type="entry name" value="1-ACYL-SN-GLYCEROL-3-PHOSPHATE ACYLTRANSFERASE"/>
    <property type="match status" value="1"/>
</dbReference>
<dbReference type="GO" id="GO:0006654">
    <property type="term" value="P:phosphatidic acid biosynthetic process"/>
    <property type="evidence" value="ECO:0007669"/>
    <property type="project" value="TreeGrafter"/>
</dbReference>
<accession>A0AAN1QNU8</accession>
<dbReference type="CDD" id="cd07989">
    <property type="entry name" value="LPLAT_AGPAT-like"/>
    <property type="match status" value="1"/>
</dbReference>
<dbReference type="EMBL" id="CP030139">
    <property type="protein sequence ID" value="AZB72740.1"/>
    <property type="molecule type" value="Genomic_DNA"/>
</dbReference>
<dbReference type="Pfam" id="PF01553">
    <property type="entry name" value="Acyltransferase"/>
    <property type="match status" value="1"/>
</dbReference>
<dbReference type="GO" id="GO:0003841">
    <property type="term" value="F:1-acylglycerol-3-phosphate O-acyltransferase activity"/>
    <property type="evidence" value="ECO:0007669"/>
    <property type="project" value="TreeGrafter"/>
</dbReference>
<dbReference type="RefSeq" id="WP_222610234.1">
    <property type="nucleotide sequence ID" value="NZ_CP030139.2"/>
</dbReference>
<name>A0AAN1QNU8_SYNEL</name>
<dbReference type="AlphaFoldDB" id="A0AAN1QNU8"/>
<evidence type="ECO:0000256" key="1">
    <source>
        <dbReference type="ARBA" id="ARBA00022679"/>
    </source>
</evidence>
<dbReference type="SMART" id="SM00563">
    <property type="entry name" value="PlsC"/>
    <property type="match status" value="1"/>
</dbReference>
<sequence length="255" mass="28331">MLLSPASDLLEDHQPMLQCQQSRVSGWLAPLAYQLVGRLVLPCHFAEINIAGTENIPRSGPVILAPTHRSRWDALMVPHAVGRRTSGRDVRFMVSANEMRGLQGWFIWRLGGFPVDTDRPGIASVRYGVELLQQQEMVVVFPEGGIFQDRQVHPLKLGPARMALQAQHLGQQPVEIVPIGLVYSDLQPRRGSRCSIRIGQPLSTQGYQHLSPKQGAIALTHELADHLGRLHQQALHHLAPCQEPLMPLPPSQELL</sequence>
<evidence type="ECO:0000313" key="5">
    <source>
        <dbReference type="Proteomes" id="UP000267249"/>
    </source>
</evidence>
<feature type="domain" description="Phospholipid/glycerol acyltransferase" evidence="3">
    <location>
        <begin position="62"/>
        <end position="184"/>
    </location>
</feature>
<protein>
    <submittedName>
        <fullName evidence="4">Lysophospholipid acyltransferase family protein</fullName>
    </submittedName>
</protein>
<proteinExistence type="predicted"/>
<organism evidence="4 5">
    <name type="scientific">Synechococcus elongatus PCC 11801</name>
    <dbReference type="NCBI Taxonomy" id="2219813"/>
    <lineage>
        <taxon>Bacteria</taxon>
        <taxon>Bacillati</taxon>
        <taxon>Cyanobacteriota</taxon>
        <taxon>Cyanophyceae</taxon>
        <taxon>Synechococcales</taxon>
        <taxon>Synechococcaceae</taxon>
        <taxon>Synechococcus</taxon>
    </lineage>
</organism>
<keyword evidence="1" id="KW-0808">Transferase</keyword>
<gene>
    <name evidence="4" type="ORF">DOP62_08475</name>
</gene>